<dbReference type="KEGG" id="nta:107778005"/>
<protein>
    <submittedName>
        <fullName evidence="3">Uncharacterized protein</fullName>
    </submittedName>
</protein>
<dbReference type="InterPro" id="IPR002156">
    <property type="entry name" value="RNaseH_domain"/>
</dbReference>
<dbReference type="OrthoDB" id="101614at2759"/>
<dbReference type="InterPro" id="IPR001584">
    <property type="entry name" value="Integrase_cat-core"/>
</dbReference>
<dbReference type="CDD" id="cd09279">
    <property type="entry name" value="RNase_HI_like"/>
    <property type="match status" value="1"/>
</dbReference>
<dbReference type="Pfam" id="PF17921">
    <property type="entry name" value="Integrase_H2C2"/>
    <property type="match status" value="1"/>
</dbReference>
<evidence type="ECO:0000259" key="1">
    <source>
        <dbReference type="PROSITE" id="PS50879"/>
    </source>
</evidence>
<dbReference type="PROSITE" id="PS50994">
    <property type="entry name" value="INTEGRASE"/>
    <property type="match status" value="1"/>
</dbReference>
<dbReference type="SUPFAM" id="SSF53098">
    <property type="entry name" value="Ribonuclease H-like"/>
    <property type="match status" value="2"/>
</dbReference>
<proteinExistence type="predicted"/>
<dbReference type="PaxDb" id="4097-A0A1S3YNY0"/>
<reference evidence="3" key="1">
    <citation type="submission" date="2025-08" db="UniProtKB">
        <authorList>
            <consortium name="RefSeq"/>
        </authorList>
    </citation>
    <scope>IDENTIFICATION</scope>
</reference>
<dbReference type="InterPro" id="IPR041588">
    <property type="entry name" value="Integrase_H2C2"/>
</dbReference>
<dbReference type="AlphaFoldDB" id="A0A1S3YNY0"/>
<dbReference type="PROSITE" id="PS50879">
    <property type="entry name" value="RNASE_H_1"/>
    <property type="match status" value="1"/>
</dbReference>
<dbReference type="OMA" id="GPNQTHR"/>
<dbReference type="STRING" id="4097.A0A1S3YNY0"/>
<dbReference type="GO" id="GO:0003676">
    <property type="term" value="F:nucleic acid binding"/>
    <property type="evidence" value="ECO:0007669"/>
    <property type="project" value="InterPro"/>
</dbReference>
<dbReference type="InterPro" id="IPR036397">
    <property type="entry name" value="RNaseH_sf"/>
</dbReference>
<dbReference type="PANTHER" id="PTHR48475:SF2">
    <property type="entry name" value="RIBONUCLEASE H"/>
    <property type="match status" value="1"/>
</dbReference>
<evidence type="ECO:0000259" key="2">
    <source>
        <dbReference type="PROSITE" id="PS50994"/>
    </source>
</evidence>
<dbReference type="Pfam" id="PF13456">
    <property type="entry name" value="RVT_3"/>
    <property type="match status" value="1"/>
</dbReference>
<dbReference type="SMR" id="A0A1S3YNY0"/>
<dbReference type="PANTHER" id="PTHR48475">
    <property type="entry name" value="RIBONUCLEASE H"/>
    <property type="match status" value="1"/>
</dbReference>
<name>A0A1S3YNY0_TOBAC</name>
<dbReference type="InterPro" id="IPR012337">
    <property type="entry name" value="RNaseH-like_sf"/>
</dbReference>
<accession>A0A1S3YNY0</accession>
<dbReference type="RefSeq" id="XP_016453665.1">
    <property type="nucleotide sequence ID" value="XM_016598179.1"/>
</dbReference>
<dbReference type="Gene3D" id="1.10.340.70">
    <property type="match status" value="1"/>
</dbReference>
<feature type="domain" description="Integrase catalytic" evidence="2">
    <location>
        <begin position="350"/>
        <end position="484"/>
    </location>
</feature>
<dbReference type="GO" id="GO:0015074">
    <property type="term" value="P:DNA integration"/>
    <property type="evidence" value="ECO:0007669"/>
    <property type="project" value="InterPro"/>
</dbReference>
<sequence length="484" mass="55040">MPEAEKEATQPSLQTHDLWVLYTDDTSNTCGSGMGLVLEVPGGKIICQSIIYPNMTNNKAEYEAVITGLILALMYGAKRLKLHYDSQLVVNQVSGTFQIKEQRLQKYQTEICILLPSFDECQLNQIPRNQNVEADGLAKLATTTEKRHPPNNKMEAKKLRMQASRYNLLHNDLYKSTYGGPLAKCLGPNQTHRVLEKVHEGHCGSHSGDRALVRCPIRAKYYWTTIKNDALGFVNNCEQCQKYVPIIYQEHSPKCLSKRSNLGLAQLYYKLFAERYPPNDKKEAKKLRMQAARYNLLHNDLYKSTYGSPLEQCLGPNQTHRVLEKVHEGHCGSHSGDRALIRFLHTGQGMDIVGPGRGNVKFLLVLTVYFFKWVEVGAFAQVREQEVIAFIWKNIICRFGLPKEISYDNEPQFTGSKTTKFFEKCHIKRILSTLYHPAGNGQAESSNKSILNIMKKKLEEAKGLWTNVLLEVLWAHRTTSKMST</sequence>
<gene>
    <name evidence="3" type="primary">LOC107778005</name>
</gene>
<evidence type="ECO:0000313" key="3">
    <source>
        <dbReference type="RefSeq" id="XP_016453665.1"/>
    </source>
</evidence>
<dbReference type="GO" id="GO:0004523">
    <property type="term" value="F:RNA-DNA hybrid ribonuclease activity"/>
    <property type="evidence" value="ECO:0007669"/>
    <property type="project" value="InterPro"/>
</dbReference>
<feature type="domain" description="RNase H type-1" evidence="1">
    <location>
        <begin position="15"/>
        <end position="143"/>
    </location>
</feature>
<organism evidence="3">
    <name type="scientific">Nicotiana tabacum</name>
    <name type="common">Common tobacco</name>
    <dbReference type="NCBI Taxonomy" id="4097"/>
    <lineage>
        <taxon>Eukaryota</taxon>
        <taxon>Viridiplantae</taxon>
        <taxon>Streptophyta</taxon>
        <taxon>Embryophyta</taxon>
        <taxon>Tracheophyta</taxon>
        <taxon>Spermatophyta</taxon>
        <taxon>Magnoliopsida</taxon>
        <taxon>eudicotyledons</taxon>
        <taxon>Gunneridae</taxon>
        <taxon>Pentapetalae</taxon>
        <taxon>asterids</taxon>
        <taxon>lamiids</taxon>
        <taxon>Solanales</taxon>
        <taxon>Solanaceae</taxon>
        <taxon>Nicotianoideae</taxon>
        <taxon>Nicotianeae</taxon>
        <taxon>Nicotiana</taxon>
    </lineage>
</organism>
<dbReference type="Gene3D" id="3.30.420.10">
    <property type="entry name" value="Ribonuclease H-like superfamily/Ribonuclease H"/>
    <property type="match status" value="2"/>
</dbReference>